<name>A0A0D2N6J2_9CHLO</name>
<organism evidence="10 11">
    <name type="scientific">Monoraphidium neglectum</name>
    <dbReference type="NCBI Taxonomy" id="145388"/>
    <lineage>
        <taxon>Eukaryota</taxon>
        <taxon>Viridiplantae</taxon>
        <taxon>Chlorophyta</taxon>
        <taxon>core chlorophytes</taxon>
        <taxon>Chlorophyceae</taxon>
        <taxon>CS clade</taxon>
        <taxon>Sphaeropleales</taxon>
        <taxon>Selenastraceae</taxon>
        <taxon>Monoraphidium</taxon>
    </lineage>
</organism>
<keyword evidence="3" id="KW-1003">Cell membrane</keyword>
<reference evidence="10 11" key="1">
    <citation type="journal article" date="2013" name="BMC Genomics">
        <title>Reconstruction of the lipid metabolism for the microalga Monoraphidium neglectum from its genome sequence reveals characteristics suitable for biofuel production.</title>
        <authorList>
            <person name="Bogen C."/>
            <person name="Al-Dilaimi A."/>
            <person name="Albersmeier A."/>
            <person name="Wichmann J."/>
            <person name="Grundmann M."/>
            <person name="Rupp O."/>
            <person name="Lauersen K.J."/>
            <person name="Blifernez-Klassen O."/>
            <person name="Kalinowski J."/>
            <person name="Goesmann A."/>
            <person name="Mussgnug J.H."/>
            <person name="Kruse O."/>
        </authorList>
    </citation>
    <scope>NUCLEOTIDE SEQUENCE [LARGE SCALE GENOMIC DNA]</scope>
    <source>
        <strain evidence="10 11">SAG 48.87</strain>
    </source>
</reference>
<dbReference type="PANTHER" id="PTHR43528">
    <property type="entry name" value="ALPHA-KETOGLUTARATE PERMEASE"/>
    <property type="match status" value="1"/>
</dbReference>
<dbReference type="KEGG" id="mng:MNEG_0029"/>
<feature type="transmembrane region" description="Helical" evidence="8">
    <location>
        <begin position="341"/>
        <end position="365"/>
    </location>
</feature>
<evidence type="ECO:0000313" key="11">
    <source>
        <dbReference type="Proteomes" id="UP000054498"/>
    </source>
</evidence>
<dbReference type="InterPro" id="IPR005828">
    <property type="entry name" value="MFS_sugar_transport-like"/>
</dbReference>
<dbReference type="InterPro" id="IPR051084">
    <property type="entry name" value="H+-coupled_symporters"/>
</dbReference>
<keyword evidence="5" id="KW-0769">Symport</keyword>
<dbReference type="Proteomes" id="UP000054498">
    <property type="component" value="Unassembled WGS sequence"/>
</dbReference>
<dbReference type="InterPro" id="IPR020846">
    <property type="entry name" value="MFS_dom"/>
</dbReference>
<dbReference type="GO" id="GO:0015293">
    <property type="term" value="F:symporter activity"/>
    <property type="evidence" value="ECO:0007669"/>
    <property type="project" value="UniProtKB-KW"/>
</dbReference>
<evidence type="ECO:0000256" key="6">
    <source>
        <dbReference type="ARBA" id="ARBA00022989"/>
    </source>
</evidence>
<dbReference type="PROSITE" id="PS00217">
    <property type="entry name" value="SUGAR_TRANSPORT_2"/>
    <property type="match status" value="1"/>
</dbReference>
<accession>A0A0D2N6J2</accession>
<feature type="transmembrane region" description="Helical" evidence="8">
    <location>
        <begin position="20"/>
        <end position="39"/>
    </location>
</feature>
<keyword evidence="6 8" id="KW-1133">Transmembrane helix</keyword>
<dbReference type="PROSITE" id="PS50850">
    <property type="entry name" value="MFS"/>
    <property type="match status" value="1"/>
</dbReference>
<dbReference type="OrthoDB" id="5296287at2759"/>
<feature type="transmembrane region" description="Helical" evidence="8">
    <location>
        <begin position="126"/>
        <end position="150"/>
    </location>
</feature>
<evidence type="ECO:0000256" key="2">
    <source>
        <dbReference type="ARBA" id="ARBA00022448"/>
    </source>
</evidence>
<feature type="transmembrane region" description="Helical" evidence="8">
    <location>
        <begin position="162"/>
        <end position="184"/>
    </location>
</feature>
<comment type="subcellular location">
    <subcellularLocation>
        <location evidence="1">Cell membrane</location>
        <topology evidence="1">Multi-pass membrane protein</topology>
    </subcellularLocation>
</comment>
<feature type="transmembrane region" description="Helical" evidence="8">
    <location>
        <begin position="442"/>
        <end position="464"/>
    </location>
</feature>
<dbReference type="InterPro" id="IPR036259">
    <property type="entry name" value="MFS_trans_sf"/>
</dbReference>
<dbReference type="Gene3D" id="1.20.1250.20">
    <property type="entry name" value="MFS general substrate transporter like domains"/>
    <property type="match status" value="1"/>
</dbReference>
<feature type="transmembrane region" description="Helical" evidence="8">
    <location>
        <begin position="314"/>
        <end position="335"/>
    </location>
</feature>
<dbReference type="InterPro" id="IPR005829">
    <property type="entry name" value="Sugar_transporter_CS"/>
</dbReference>
<feature type="domain" description="Major facilitator superfamily (MFS) profile" evidence="9">
    <location>
        <begin position="20"/>
        <end position="501"/>
    </location>
</feature>
<dbReference type="SUPFAM" id="SSF103473">
    <property type="entry name" value="MFS general substrate transporter"/>
    <property type="match status" value="1"/>
</dbReference>
<feature type="transmembrane region" description="Helical" evidence="8">
    <location>
        <begin position="59"/>
        <end position="80"/>
    </location>
</feature>
<gene>
    <name evidence="10" type="ORF">MNEG_0029</name>
</gene>
<evidence type="ECO:0000256" key="7">
    <source>
        <dbReference type="ARBA" id="ARBA00023136"/>
    </source>
</evidence>
<proteinExistence type="predicted"/>
<dbReference type="Pfam" id="PF00083">
    <property type="entry name" value="Sugar_tr"/>
    <property type="match status" value="1"/>
</dbReference>
<feature type="transmembrane region" description="Helical" evidence="8">
    <location>
        <begin position="196"/>
        <end position="215"/>
    </location>
</feature>
<evidence type="ECO:0000259" key="9">
    <source>
        <dbReference type="PROSITE" id="PS50850"/>
    </source>
</evidence>
<dbReference type="RefSeq" id="XP_013906931.1">
    <property type="nucleotide sequence ID" value="XM_014051477.1"/>
</dbReference>
<dbReference type="EMBL" id="KK100224">
    <property type="protein sequence ID" value="KIZ07912.1"/>
    <property type="molecule type" value="Genomic_DNA"/>
</dbReference>
<evidence type="ECO:0000256" key="8">
    <source>
        <dbReference type="SAM" id="Phobius"/>
    </source>
</evidence>
<dbReference type="GeneID" id="25726147"/>
<keyword evidence="2" id="KW-0813">Transport</keyword>
<feature type="transmembrane region" description="Helical" evidence="8">
    <location>
        <begin position="92"/>
        <end position="120"/>
    </location>
</feature>
<evidence type="ECO:0000256" key="4">
    <source>
        <dbReference type="ARBA" id="ARBA00022692"/>
    </source>
</evidence>
<protein>
    <submittedName>
        <fullName evidence="10">Alpha-ketoglutarate permease</fullName>
    </submittedName>
</protein>
<evidence type="ECO:0000256" key="5">
    <source>
        <dbReference type="ARBA" id="ARBA00022847"/>
    </source>
</evidence>
<feature type="transmembrane region" description="Helical" evidence="8">
    <location>
        <begin position="401"/>
        <end position="421"/>
    </location>
</feature>
<evidence type="ECO:0000256" key="3">
    <source>
        <dbReference type="ARBA" id="ARBA00022475"/>
    </source>
</evidence>
<evidence type="ECO:0000256" key="1">
    <source>
        <dbReference type="ARBA" id="ARBA00004651"/>
    </source>
</evidence>
<keyword evidence="7 8" id="KW-0472">Membrane</keyword>
<keyword evidence="4 8" id="KW-0812">Transmembrane</keyword>
<dbReference type="AlphaFoldDB" id="A0A0D2N6J2"/>
<dbReference type="PANTHER" id="PTHR43528:SF1">
    <property type="entry name" value="ALPHA-KETOGLUTARATE PERMEASE"/>
    <property type="match status" value="1"/>
</dbReference>
<dbReference type="GO" id="GO:0005886">
    <property type="term" value="C:plasma membrane"/>
    <property type="evidence" value="ECO:0007669"/>
    <property type="project" value="UniProtKB-SubCell"/>
</dbReference>
<keyword evidence="11" id="KW-1185">Reference proteome</keyword>
<feature type="transmembrane region" description="Helical" evidence="8">
    <location>
        <begin position="476"/>
        <end position="496"/>
    </location>
</feature>
<evidence type="ECO:0000313" key="10">
    <source>
        <dbReference type="EMBL" id="KIZ07912.1"/>
    </source>
</evidence>
<feature type="transmembrane region" description="Helical" evidence="8">
    <location>
        <begin position="377"/>
        <end position="395"/>
    </location>
</feature>
<sequence length="509" mass="53845">MAVQRVASQQQLTPQQWTQVVIIAGIGTCLEWFDFYTYTQLNATLEKVFFPTNNEAVQALSFWGVYAAGFVVRPIGALIFGHIGDTKGRNRCLLISICCMAFATIAIGVLPTFAIAPYAAGVAAPVLLALCRILQGLAMGGEFGSAVIYISELAHKDRRGAFVATLQMSVNVGMVVATLLVMLLQNTLSLDAMLAWGWRIPFLCAFVTALLGAALRSTMPEPKAFLTAARLAKLRSTADGGDAADKAVGSCDPSTLDMDVEVATNKDPLEKGEEEANGGSNGHAGTLDKIAMITERLHGHSDAKVPIVRLLRNNALGVVLQMISGAFYVTVSWLAKDLRTYGYSLIVTQGVLVVSLIPNAIGLLTGGMLLDAGVPTIHLNAVVVVIGTGLGFAVYPSVGISVAYAWGLVSMFHFIIGIAMANVAMPCTRIYEPLSRTTGYSFAYNCGYGVIGGLSPLAVAAIKANLPGYAHTYAPAIWLACLGGISVVGTIGLMLYQPRLAKPHVGKIE</sequence>